<dbReference type="Gene3D" id="4.10.60.10">
    <property type="entry name" value="Zinc finger, CCHC-type"/>
    <property type="match status" value="1"/>
</dbReference>
<dbReference type="SMART" id="SM00343">
    <property type="entry name" value="ZnF_C2HC"/>
    <property type="match status" value="2"/>
</dbReference>
<dbReference type="Gene3D" id="3.30.70.270">
    <property type="match status" value="1"/>
</dbReference>
<dbReference type="Proteomes" id="UP000504618">
    <property type="component" value="Unplaced"/>
</dbReference>
<dbReference type="SUPFAM" id="SSF57756">
    <property type="entry name" value="Retrovirus zinc finger-like domains"/>
    <property type="match status" value="1"/>
</dbReference>
<dbReference type="GO" id="GO:0003676">
    <property type="term" value="F:nucleic acid binding"/>
    <property type="evidence" value="ECO:0007669"/>
    <property type="project" value="InterPro"/>
</dbReference>
<protein>
    <submittedName>
        <fullName evidence="4">Uncharacterized protein K02A2.6-like</fullName>
    </submittedName>
</protein>
<evidence type="ECO:0000259" key="2">
    <source>
        <dbReference type="SMART" id="SM00343"/>
    </source>
</evidence>
<dbReference type="AlphaFoldDB" id="A0A6J1QXJ1"/>
<dbReference type="Gene3D" id="3.10.10.10">
    <property type="entry name" value="HIV Type 1 Reverse Transcriptase, subunit A, domain 1"/>
    <property type="match status" value="1"/>
</dbReference>
<dbReference type="InterPro" id="IPR043128">
    <property type="entry name" value="Rev_trsase/Diguanyl_cyclase"/>
</dbReference>
<dbReference type="PANTHER" id="PTHR37984">
    <property type="entry name" value="PROTEIN CBG26694"/>
    <property type="match status" value="1"/>
</dbReference>
<dbReference type="GO" id="GO:0008270">
    <property type="term" value="F:zinc ion binding"/>
    <property type="evidence" value="ECO:0007669"/>
    <property type="project" value="InterPro"/>
</dbReference>
<feature type="domain" description="CCHC-type" evidence="2">
    <location>
        <begin position="234"/>
        <end position="250"/>
    </location>
</feature>
<evidence type="ECO:0000313" key="3">
    <source>
        <dbReference type="Proteomes" id="UP000504618"/>
    </source>
</evidence>
<dbReference type="InterPro" id="IPR021109">
    <property type="entry name" value="Peptidase_aspartic_dom_sf"/>
</dbReference>
<keyword evidence="3" id="KW-1185">Reference proteome</keyword>
<dbReference type="RefSeq" id="XP_024886578.1">
    <property type="nucleotide sequence ID" value="XM_025030810.1"/>
</dbReference>
<reference evidence="4" key="1">
    <citation type="submission" date="2025-08" db="UniProtKB">
        <authorList>
            <consortium name="RefSeq"/>
        </authorList>
    </citation>
    <scope>IDENTIFICATION</scope>
    <source>
        <tissue evidence="4">Whole body</tissue>
    </source>
</reference>
<dbReference type="InterPro" id="IPR043502">
    <property type="entry name" value="DNA/RNA_pol_sf"/>
</dbReference>
<organism evidence="3 4">
    <name type="scientific">Temnothorax curvispinosus</name>
    <dbReference type="NCBI Taxonomy" id="300111"/>
    <lineage>
        <taxon>Eukaryota</taxon>
        <taxon>Metazoa</taxon>
        <taxon>Ecdysozoa</taxon>
        <taxon>Arthropoda</taxon>
        <taxon>Hexapoda</taxon>
        <taxon>Insecta</taxon>
        <taxon>Pterygota</taxon>
        <taxon>Neoptera</taxon>
        <taxon>Endopterygota</taxon>
        <taxon>Hymenoptera</taxon>
        <taxon>Apocrita</taxon>
        <taxon>Aculeata</taxon>
        <taxon>Formicoidea</taxon>
        <taxon>Formicidae</taxon>
        <taxon>Myrmicinae</taxon>
        <taxon>Temnothorax</taxon>
    </lineage>
</organism>
<sequence length="619" mass="69862">MSDTTAVIVQPGVALPEPFDFNKPQNWDTYKSRFNRYCIVAGVTSAEQQVNSLLYAMGPRAETIFTSFNLNETDAKDIIKVKEKFDGFFNGRKNIIYKRARFNMRVQSPGESMEDFITDLCKLADSCEYENFREQLIRDRIVVGVADRRLSERLQLLDGLDYKRAVEVARSYETVQKQNQLLRSDVAGTGTAVNRVQNKTKARKGRNYSTPWKCYGCGSEKKHAKEECPARSSKCNKCAKEGHWAKVCKSGTADGRSEKNKPKTAIQQVEDDSSTDPFFVATVSQSQVPSDEPWQAKVTVDGVTICFQLDPGADVTLITDSTYEENRQTFGKLHTADRNLESVSRDSLKCIGMFTTRLSYGDRALNANVFVVKGLRQNLLGRGECVGLNLVMRCSQVSAQSTVRLFTEFPGLFNRLGLLKTSYSIKLRKDAKPFCLSQPRRVPLVLMTKLKAKLEEMLQMGVIEKVDEPTDWCSGIVLVKKQNTDDIRFCVDLTKLNQAVERENHPMPTVEHTLGQLNGVKYITKLDCVSGFWQVPLSEDSKKLTTFITPFGRFCFCRLPFGILSAPECFQKRASQILEGLEGVANLIDDIIVWGKTIQEHDARLRAVLQRWDASPSRE</sequence>
<name>A0A6J1QXJ1_9HYME</name>
<dbReference type="OrthoDB" id="7554393at2759"/>
<dbReference type="PANTHER" id="PTHR37984:SF9">
    <property type="entry name" value="INTEGRASE CATALYTIC DOMAIN-CONTAINING PROTEIN"/>
    <property type="match status" value="1"/>
</dbReference>
<dbReference type="InterPro" id="IPR050951">
    <property type="entry name" value="Retrovirus_Pol_polyprotein"/>
</dbReference>
<gene>
    <name evidence="4" type="primary">LOC112464041</name>
</gene>
<dbReference type="SUPFAM" id="SSF50630">
    <property type="entry name" value="Acid proteases"/>
    <property type="match status" value="1"/>
</dbReference>
<dbReference type="Pfam" id="PF00078">
    <property type="entry name" value="RVT_1"/>
    <property type="match status" value="1"/>
</dbReference>
<feature type="domain" description="CCHC-type" evidence="2">
    <location>
        <begin position="213"/>
        <end position="230"/>
    </location>
</feature>
<dbReference type="InterPro" id="IPR036875">
    <property type="entry name" value="Znf_CCHC_sf"/>
</dbReference>
<feature type="region of interest" description="Disordered" evidence="1">
    <location>
        <begin position="251"/>
        <end position="272"/>
    </location>
</feature>
<dbReference type="InterPro" id="IPR000477">
    <property type="entry name" value="RT_dom"/>
</dbReference>
<dbReference type="CDD" id="cd01647">
    <property type="entry name" value="RT_LTR"/>
    <property type="match status" value="1"/>
</dbReference>
<evidence type="ECO:0000313" key="4">
    <source>
        <dbReference type="RefSeq" id="XP_024886578.1"/>
    </source>
</evidence>
<dbReference type="SUPFAM" id="SSF56672">
    <property type="entry name" value="DNA/RNA polymerases"/>
    <property type="match status" value="1"/>
</dbReference>
<dbReference type="GeneID" id="112464041"/>
<dbReference type="InterPro" id="IPR001878">
    <property type="entry name" value="Znf_CCHC"/>
</dbReference>
<proteinExistence type="predicted"/>
<accession>A0A6J1QXJ1</accession>
<evidence type="ECO:0000256" key="1">
    <source>
        <dbReference type="SAM" id="MobiDB-lite"/>
    </source>
</evidence>
<dbReference type="GO" id="GO:0071897">
    <property type="term" value="P:DNA biosynthetic process"/>
    <property type="evidence" value="ECO:0007669"/>
    <property type="project" value="UniProtKB-ARBA"/>
</dbReference>